<dbReference type="GeneID" id="8236876"/>
<dbReference type="InParanoid" id="E0W2Z1"/>
<accession>E0W2Z1</accession>
<dbReference type="InterPro" id="IPR026319">
    <property type="entry name" value="ZC2HC1A/B-like"/>
</dbReference>
<evidence type="ECO:0000313" key="7">
    <source>
        <dbReference type="EMBL" id="EEB19997.1"/>
    </source>
</evidence>
<keyword evidence="3 5" id="KW-0863">Zinc-finger</keyword>
<dbReference type="CTD" id="8236876"/>
<sequence>MEFPSNTKMFFQNLKQCPICLRQFTPERIIYHENICKTSAEIQRSLFDSTLQRISGTEVENMTKREIFKSRLNDTAKSMIIFQNDVNQIAFVKQSKTKGPTQLSTNWRAKDVEFLKRVRNDKKPIESKTNNSPMIPKLECEDFLQCPLCLRTFNTPSFDRHIKVCVEVQNRKKSKPSVGYSKSDKISQEEV</sequence>
<evidence type="ECO:0000256" key="3">
    <source>
        <dbReference type="ARBA" id="ARBA00022771"/>
    </source>
</evidence>
<dbReference type="Pfam" id="PF13913">
    <property type="entry name" value="zf-C2HC_2"/>
    <property type="match status" value="2"/>
</dbReference>
<feature type="domain" description="C2HC/C3H-type" evidence="6">
    <location>
        <begin position="142"/>
        <end position="171"/>
    </location>
</feature>
<dbReference type="Proteomes" id="UP000009046">
    <property type="component" value="Unassembled WGS sequence"/>
</dbReference>
<dbReference type="HOGENOM" id="CLU_098467_1_1_1"/>
<organism>
    <name type="scientific">Pediculus humanus subsp. corporis</name>
    <name type="common">Body louse</name>
    <dbReference type="NCBI Taxonomy" id="121224"/>
    <lineage>
        <taxon>Eukaryota</taxon>
        <taxon>Metazoa</taxon>
        <taxon>Ecdysozoa</taxon>
        <taxon>Arthropoda</taxon>
        <taxon>Hexapoda</taxon>
        <taxon>Insecta</taxon>
        <taxon>Pterygota</taxon>
        <taxon>Neoptera</taxon>
        <taxon>Paraneoptera</taxon>
        <taxon>Psocodea</taxon>
        <taxon>Troctomorpha</taxon>
        <taxon>Phthiraptera</taxon>
        <taxon>Anoplura</taxon>
        <taxon>Pediculidae</taxon>
        <taxon>Pediculus</taxon>
    </lineage>
</organism>
<evidence type="ECO:0000256" key="5">
    <source>
        <dbReference type="PROSITE-ProRule" id="PRU01371"/>
    </source>
</evidence>
<dbReference type="RefSeq" id="XP_002432735.1">
    <property type="nucleotide sequence ID" value="XM_002432690.1"/>
</dbReference>
<dbReference type="eggNOG" id="KOG3940">
    <property type="taxonomic scope" value="Eukaryota"/>
</dbReference>
<protein>
    <recommendedName>
        <fullName evidence="6">C2HC/C3H-type domain-containing protein</fullName>
    </recommendedName>
</protein>
<reference evidence="8" key="3">
    <citation type="submission" date="2021-02" db="UniProtKB">
        <authorList>
            <consortium name="EnsemblMetazoa"/>
        </authorList>
    </citation>
    <scope>IDENTIFICATION</scope>
    <source>
        <strain evidence="8">USDA</strain>
    </source>
</reference>
<dbReference type="PROSITE" id="PS52027">
    <property type="entry name" value="ZF_C2HC_C3H"/>
    <property type="match status" value="1"/>
</dbReference>
<reference evidence="7" key="1">
    <citation type="submission" date="2007-04" db="EMBL/GenBank/DDBJ databases">
        <title>Annotation of Pediculus humanus corporis strain USDA.</title>
        <authorList>
            <person name="Kirkness E."/>
            <person name="Hannick L."/>
            <person name="Hass B."/>
            <person name="Bruggner R."/>
            <person name="Lawson D."/>
            <person name="Bidwell S."/>
            <person name="Joardar V."/>
            <person name="Caler E."/>
            <person name="Walenz B."/>
            <person name="Inman J."/>
            <person name="Schobel S."/>
            <person name="Galinsky K."/>
            <person name="Amedeo P."/>
            <person name="Strausberg R."/>
        </authorList>
    </citation>
    <scope>NUCLEOTIDE SEQUENCE</scope>
    <source>
        <strain evidence="7">USDA</strain>
    </source>
</reference>
<name>E0W2Z1_PEDHC</name>
<keyword evidence="1" id="KW-0479">Metal-binding</keyword>
<dbReference type="PANTHER" id="PTHR13555">
    <property type="entry name" value="C2H2 ZINC FINGER CGI-62-RELATED"/>
    <property type="match status" value="1"/>
</dbReference>
<evidence type="ECO:0000256" key="1">
    <source>
        <dbReference type="ARBA" id="ARBA00022723"/>
    </source>
</evidence>
<keyword evidence="9" id="KW-1185">Reference proteome</keyword>
<keyword evidence="4" id="KW-0862">Zinc</keyword>
<evidence type="ECO:0000259" key="6">
    <source>
        <dbReference type="PROSITE" id="PS52027"/>
    </source>
</evidence>
<gene>
    <name evidence="8" type="primary">8236876</name>
    <name evidence="7" type="ORF">Phum_PHUM599370</name>
</gene>
<dbReference type="AlphaFoldDB" id="E0W2Z1"/>
<dbReference type="EMBL" id="DS235881">
    <property type="protein sequence ID" value="EEB19997.1"/>
    <property type="molecule type" value="Genomic_DNA"/>
</dbReference>
<dbReference type="OMA" id="PERIIYH"/>
<dbReference type="EnsemblMetazoa" id="PHUM599370-RA">
    <property type="protein sequence ID" value="PHUM599370-PA"/>
    <property type="gene ID" value="PHUM599370"/>
</dbReference>
<dbReference type="InterPro" id="IPR049899">
    <property type="entry name" value="Znf_C2HC_C3H"/>
</dbReference>
<evidence type="ECO:0000256" key="4">
    <source>
        <dbReference type="ARBA" id="ARBA00022833"/>
    </source>
</evidence>
<dbReference type="EMBL" id="AAZO01007310">
    <property type="status" value="NOT_ANNOTATED_CDS"/>
    <property type="molecule type" value="Genomic_DNA"/>
</dbReference>
<keyword evidence="2" id="KW-0677">Repeat</keyword>
<dbReference type="Gene3D" id="3.30.160.60">
    <property type="entry name" value="Classic Zinc Finger"/>
    <property type="match status" value="1"/>
</dbReference>
<reference evidence="7" key="2">
    <citation type="submission" date="2007-04" db="EMBL/GenBank/DDBJ databases">
        <title>The genome of the human body louse.</title>
        <authorList>
            <consortium name="The Human Body Louse Genome Consortium"/>
            <person name="Kirkness E."/>
            <person name="Walenz B."/>
            <person name="Hass B."/>
            <person name="Bruggner R."/>
            <person name="Strausberg R."/>
        </authorList>
    </citation>
    <scope>NUCLEOTIDE SEQUENCE</scope>
    <source>
        <strain evidence="7">USDA</strain>
    </source>
</reference>
<dbReference type="VEuPathDB" id="VectorBase:PHUM599370"/>
<dbReference type="GO" id="GO:0008270">
    <property type="term" value="F:zinc ion binding"/>
    <property type="evidence" value="ECO:0007669"/>
    <property type="project" value="UniProtKB-KW"/>
</dbReference>
<evidence type="ECO:0000313" key="8">
    <source>
        <dbReference type="EnsemblMetazoa" id="PHUM599370-PA"/>
    </source>
</evidence>
<evidence type="ECO:0000256" key="2">
    <source>
        <dbReference type="ARBA" id="ARBA00022737"/>
    </source>
</evidence>
<proteinExistence type="predicted"/>
<dbReference type="OrthoDB" id="10066537at2759"/>
<dbReference type="KEGG" id="phu:Phum_PHUM599370"/>
<evidence type="ECO:0000313" key="9">
    <source>
        <dbReference type="Proteomes" id="UP000009046"/>
    </source>
</evidence>